<dbReference type="CDD" id="cd11072">
    <property type="entry name" value="CYP71-like"/>
    <property type="match status" value="1"/>
</dbReference>
<dbReference type="EMBL" id="SDAM02000001">
    <property type="protein sequence ID" value="KAH6838124.1"/>
    <property type="molecule type" value="Genomic_DNA"/>
</dbReference>
<protein>
    <recommendedName>
        <fullName evidence="18">Cytochrome P450</fullName>
    </recommendedName>
</protein>
<dbReference type="PRINTS" id="PR00463">
    <property type="entry name" value="EP450I"/>
</dbReference>
<reference evidence="16 17" key="1">
    <citation type="journal article" date="2021" name="Nat. Commun.">
        <title>Incipient diploidization of the medicinal plant Perilla within 10,000 years.</title>
        <authorList>
            <person name="Zhang Y."/>
            <person name="Shen Q."/>
            <person name="Leng L."/>
            <person name="Zhang D."/>
            <person name="Chen S."/>
            <person name="Shi Y."/>
            <person name="Ning Z."/>
            <person name="Chen S."/>
        </authorList>
    </citation>
    <scope>NUCLEOTIDE SEQUENCE [LARGE SCALE GENOMIC DNA]</scope>
    <source>
        <strain evidence="17">cv. PC099</strain>
    </source>
</reference>
<keyword evidence="17" id="KW-1185">Reference proteome</keyword>
<keyword evidence="4 13" id="KW-0349">Heme</keyword>
<keyword evidence="6 13" id="KW-0479">Metal-binding</keyword>
<dbReference type="InterPro" id="IPR017972">
    <property type="entry name" value="Cyt_P450_CS"/>
</dbReference>
<dbReference type="PANTHER" id="PTHR47953:SF19">
    <property type="entry name" value="OS06G0641600 PROTEIN"/>
    <property type="match status" value="1"/>
</dbReference>
<evidence type="ECO:0008006" key="18">
    <source>
        <dbReference type="Google" id="ProtNLM"/>
    </source>
</evidence>
<evidence type="ECO:0000256" key="11">
    <source>
        <dbReference type="ARBA" id="ARBA00023033"/>
    </source>
</evidence>
<dbReference type="PROSITE" id="PS00086">
    <property type="entry name" value="CYTOCHROME_P450"/>
    <property type="match status" value="1"/>
</dbReference>
<dbReference type="GO" id="GO:0016705">
    <property type="term" value="F:oxidoreductase activity, acting on paired donors, with incorporation or reduction of molecular oxygen"/>
    <property type="evidence" value="ECO:0007669"/>
    <property type="project" value="InterPro"/>
</dbReference>
<evidence type="ECO:0000256" key="6">
    <source>
        <dbReference type="ARBA" id="ARBA00022723"/>
    </source>
</evidence>
<name>A0AAD4JQD3_PERFH</name>
<evidence type="ECO:0000256" key="13">
    <source>
        <dbReference type="PIRSR" id="PIRSR602401-1"/>
    </source>
</evidence>
<dbReference type="PANTHER" id="PTHR47953">
    <property type="entry name" value="OS08G0105600 PROTEIN"/>
    <property type="match status" value="1"/>
</dbReference>
<dbReference type="GO" id="GO:0004497">
    <property type="term" value="F:monooxygenase activity"/>
    <property type="evidence" value="ECO:0007669"/>
    <property type="project" value="UniProtKB-KW"/>
</dbReference>
<dbReference type="InterPro" id="IPR002401">
    <property type="entry name" value="Cyt_P450_E_grp-I"/>
</dbReference>
<comment type="subcellular location">
    <subcellularLocation>
        <location evidence="2">Membrane</location>
        <topology evidence="2">Single-pass type II membrane protein</topology>
    </subcellularLocation>
</comment>
<evidence type="ECO:0000256" key="10">
    <source>
        <dbReference type="ARBA" id="ARBA00023004"/>
    </source>
</evidence>
<evidence type="ECO:0000256" key="7">
    <source>
        <dbReference type="ARBA" id="ARBA00022968"/>
    </source>
</evidence>
<evidence type="ECO:0000256" key="5">
    <source>
        <dbReference type="ARBA" id="ARBA00022692"/>
    </source>
</evidence>
<evidence type="ECO:0000256" key="2">
    <source>
        <dbReference type="ARBA" id="ARBA00004606"/>
    </source>
</evidence>
<comment type="caution">
    <text evidence="16">The sequence shown here is derived from an EMBL/GenBank/DDBJ whole genome shotgun (WGS) entry which is preliminary data.</text>
</comment>
<keyword evidence="7" id="KW-0735">Signal-anchor</keyword>
<evidence type="ECO:0000256" key="8">
    <source>
        <dbReference type="ARBA" id="ARBA00022989"/>
    </source>
</evidence>
<dbReference type="InterPro" id="IPR001128">
    <property type="entry name" value="Cyt_P450"/>
</dbReference>
<gene>
    <name evidence="16" type="ORF">C2S53_001215</name>
</gene>
<keyword evidence="5 15" id="KW-0812">Transmembrane</keyword>
<dbReference type="FunFam" id="1.10.630.10:FF:000043">
    <property type="entry name" value="Cytochrome P450 99A2"/>
    <property type="match status" value="1"/>
</dbReference>
<sequence length="509" mass="58601">MEFEFEFSAFFLLLTSFFFFFIFKLGINQSKIIKPKLNLPPGPRKLPFIGSLHLLAGSNPPQYTLRDLAKKYGPLMYIKLGEVGNVVVSSPETAKQFLKTHDVVFASRPSLLASEISCYNNTDVAFAPYGEYWRQLRKICTLELLSVKRVKSFKNIREEEVLGLCKWIAENEGSSFNLMEKISMTNYDIMARAALGKKSGEQAKFVAVVKGAVEFFSVFRVVDVYPSFRFFHRFSPQRRKIQNLHDQSDTIIGKIMEERRAEYATESDDRLEKDEDFLDVLFRLQSDGSLQIPLTTDNVKAILAEMFGAGTVTSSNIVEWAMAEMLNNPRVLKRAQDEVREVFDSKKNVNESYFDELKYLKLVIKETLRRHPPAPLLLPRESRERCEINGFEIPAGTRVLVNVWAMGRDPEYWEDPESFKPERFVEKAVDFKGNSYEYIPFGAGRKMCPGITFGLANVEMPLAMFLYYFDWILPHGIKPEDLDMTEFNGVENRKKHNLCAIPLLRRPLP</sequence>
<keyword evidence="10 13" id="KW-0408">Iron</keyword>
<proteinExistence type="inferred from homology"/>
<dbReference type="SUPFAM" id="SSF48264">
    <property type="entry name" value="Cytochrome P450"/>
    <property type="match status" value="1"/>
</dbReference>
<evidence type="ECO:0000256" key="15">
    <source>
        <dbReference type="SAM" id="Phobius"/>
    </source>
</evidence>
<evidence type="ECO:0000256" key="12">
    <source>
        <dbReference type="ARBA" id="ARBA00023136"/>
    </source>
</evidence>
<organism evidence="16 17">
    <name type="scientific">Perilla frutescens var. hirtella</name>
    <name type="common">Perilla citriodora</name>
    <name type="synonym">Perilla setoyensis</name>
    <dbReference type="NCBI Taxonomy" id="608512"/>
    <lineage>
        <taxon>Eukaryota</taxon>
        <taxon>Viridiplantae</taxon>
        <taxon>Streptophyta</taxon>
        <taxon>Embryophyta</taxon>
        <taxon>Tracheophyta</taxon>
        <taxon>Spermatophyta</taxon>
        <taxon>Magnoliopsida</taxon>
        <taxon>eudicotyledons</taxon>
        <taxon>Gunneridae</taxon>
        <taxon>Pentapetalae</taxon>
        <taxon>asterids</taxon>
        <taxon>lamiids</taxon>
        <taxon>Lamiales</taxon>
        <taxon>Lamiaceae</taxon>
        <taxon>Nepetoideae</taxon>
        <taxon>Elsholtzieae</taxon>
        <taxon>Perilla</taxon>
    </lineage>
</organism>
<dbReference type="GO" id="GO:0020037">
    <property type="term" value="F:heme binding"/>
    <property type="evidence" value="ECO:0007669"/>
    <property type="project" value="InterPro"/>
</dbReference>
<feature type="binding site" description="axial binding residue" evidence="13">
    <location>
        <position position="448"/>
    </location>
    <ligand>
        <name>heme</name>
        <dbReference type="ChEBI" id="CHEBI:30413"/>
    </ligand>
    <ligandPart>
        <name>Fe</name>
        <dbReference type="ChEBI" id="CHEBI:18248"/>
    </ligandPart>
</feature>
<keyword evidence="8 15" id="KW-1133">Transmembrane helix</keyword>
<accession>A0AAD4JQD3</accession>
<feature type="transmembrane region" description="Helical" evidence="15">
    <location>
        <begin position="6"/>
        <end position="27"/>
    </location>
</feature>
<dbReference type="GO" id="GO:0016020">
    <property type="term" value="C:membrane"/>
    <property type="evidence" value="ECO:0007669"/>
    <property type="project" value="UniProtKB-SubCell"/>
</dbReference>
<evidence type="ECO:0000256" key="14">
    <source>
        <dbReference type="RuleBase" id="RU000461"/>
    </source>
</evidence>
<evidence type="ECO:0000313" key="17">
    <source>
        <dbReference type="Proteomes" id="UP001190926"/>
    </source>
</evidence>
<dbReference type="Pfam" id="PF00067">
    <property type="entry name" value="p450"/>
    <property type="match status" value="1"/>
</dbReference>
<dbReference type="InterPro" id="IPR052306">
    <property type="entry name" value="CYP450_71D"/>
</dbReference>
<comment type="similarity">
    <text evidence="3 14">Belongs to the cytochrome P450 family.</text>
</comment>
<comment type="cofactor">
    <cofactor evidence="1 13">
        <name>heme</name>
        <dbReference type="ChEBI" id="CHEBI:30413"/>
    </cofactor>
</comment>
<dbReference type="AlphaFoldDB" id="A0AAD4JQD3"/>
<keyword evidence="11 14" id="KW-0503">Monooxygenase</keyword>
<dbReference type="Gene3D" id="1.10.630.10">
    <property type="entry name" value="Cytochrome P450"/>
    <property type="match status" value="1"/>
</dbReference>
<dbReference type="GO" id="GO:0005506">
    <property type="term" value="F:iron ion binding"/>
    <property type="evidence" value="ECO:0007669"/>
    <property type="project" value="InterPro"/>
</dbReference>
<keyword evidence="9 14" id="KW-0560">Oxidoreductase</keyword>
<evidence type="ECO:0000256" key="3">
    <source>
        <dbReference type="ARBA" id="ARBA00010617"/>
    </source>
</evidence>
<dbReference type="PRINTS" id="PR00385">
    <property type="entry name" value="P450"/>
</dbReference>
<evidence type="ECO:0000256" key="1">
    <source>
        <dbReference type="ARBA" id="ARBA00001971"/>
    </source>
</evidence>
<keyword evidence="12 15" id="KW-0472">Membrane</keyword>
<dbReference type="Proteomes" id="UP001190926">
    <property type="component" value="Unassembled WGS sequence"/>
</dbReference>
<evidence type="ECO:0000256" key="4">
    <source>
        <dbReference type="ARBA" id="ARBA00022617"/>
    </source>
</evidence>
<evidence type="ECO:0000256" key="9">
    <source>
        <dbReference type="ARBA" id="ARBA00023002"/>
    </source>
</evidence>
<dbReference type="InterPro" id="IPR036396">
    <property type="entry name" value="Cyt_P450_sf"/>
</dbReference>
<evidence type="ECO:0000313" key="16">
    <source>
        <dbReference type="EMBL" id="KAH6838124.1"/>
    </source>
</evidence>